<keyword evidence="3" id="KW-0346">Stress response</keyword>
<feature type="transmembrane region" description="Helical" evidence="1">
    <location>
        <begin position="361"/>
        <end position="382"/>
    </location>
</feature>
<name>A0ABP0LCD1_9DINO</name>
<dbReference type="SMART" id="SM00558">
    <property type="entry name" value="JmjC"/>
    <property type="match status" value="1"/>
</dbReference>
<keyword evidence="4" id="KW-1185">Reference proteome</keyword>
<proteinExistence type="predicted"/>
<evidence type="ECO:0000313" key="3">
    <source>
        <dbReference type="EMBL" id="CAK9036810.1"/>
    </source>
</evidence>
<dbReference type="SUPFAM" id="SSF51197">
    <property type="entry name" value="Clavaminate synthase-like"/>
    <property type="match status" value="1"/>
</dbReference>
<evidence type="ECO:0000256" key="1">
    <source>
        <dbReference type="SAM" id="Phobius"/>
    </source>
</evidence>
<dbReference type="InterPro" id="IPR003347">
    <property type="entry name" value="JmjC_dom"/>
</dbReference>
<feature type="non-terminal residue" evidence="3">
    <location>
        <position position="1"/>
    </location>
</feature>
<dbReference type="EMBL" id="CAXAMM010015625">
    <property type="protein sequence ID" value="CAK9036810.1"/>
    <property type="molecule type" value="Genomic_DNA"/>
</dbReference>
<reference evidence="3 4" key="1">
    <citation type="submission" date="2024-02" db="EMBL/GenBank/DDBJ databases">
        <authorList>
            <person name="Chen Y."/>
            <person name="Shah S."/>
            <person name="Dougan E. K."/>
            <person name="Thang M."/>
            <person name="Chan C."/>
        </authorList>
    </citation>
    <scope>NUCLEOTIDE SEQUENCE [LARGE SCALE GENOMIC DNA]</scope>
</reference>
<dbReference type="Pfam" id="PF13621">
    <property type="entry name" value="Cupin_8"/>
    <property type="match status" value="1"/>
</dbReference>
<feature type="transmembrane region" description="Helical" evidence="1">
    <location>
        <begin position="330"/>
        <end position="349"/>
    </location>
</feature>
<dbReference type="PANTHER" id="PTHR12461">
    <property type="entry name" value="HYPOXIA-INDUCIBLE FACTOR 1 ALPHA INHIBITOR-RELATED"/>
    <property type="match status" value="1"/>
</dbReference>
<keyword evidence="1" id="KW-0812">Transmembrane</keyword>
<evidence type="ECO:0000259" key="2">
    <source>
        <dbReference type="PROSITE" id="PS51184"/>
    </source>
</evidence>
<evidence type="ECO:0000313" key="4">
    <source>
        <dbReference type="Proteomes" id="UP001642464"/>
    </source>
</evidence>
<protein>
    <submittedName>
        <fullName evidence="3">HSPB1-associated protein 1 (27 kDa heat shock protein-associated protein 1)</fullName>
    </submittedName>
</protein>
<dbReference type="PANTHER" id="PTHR12461:SF105">
    <property type="entry name" value="HYPOXIA-INDUCIBLE FACTOR 1-ALPHA INHIBITOR"/>
    <property type="match status" value="1"/>
</dbReference>
<dbReference type="PROSITE" id="PS51184">
    <property type="entry name" value="JMJC"/>
    <property type="match status" value="1"/>
</dbReference>
<keyword evidence="1" id="KW-0472">Membrane</keyword>
<sequence>CHTCVAGFHGMLAFSGLAAISGLSYNVFRTQCFTRQEGPERWDTLSIATPSSTDEAIQRLSVAIASAQPLLFRGGAHEARPGFFGWASDSWAPQELQERFGELKIDGGYDATLSDFLDSFFEGEDPPSPKKSCFSGDAPEGPACTMQGGAPFCTRPCLTNATLNIGIVEDSDPPFEDVLVEMLNSLPLLRWRAQRGEAFGSRVLTSLVPSSVGFAPDADWVEAVLWISPKGARTGLHQDDEPCSVLHQVYGRKRLVLFPPGATHVQPEERPHCLAEHGTRYSKLSLDEIERSGGKALEVVLEPGDAIFIPNAWWHAAEALSPSVSISGRGVTFCEGLSFLPFWLAILLQHQLLLPEEQARWLPHLMAITLPLFPLLLAYGACQAIHRSRCCRTT</sequence>
<dbReference type="Gene3D" id="2.60.120.650">
    <property type="entry name" value="Cupin"/>
    <property type="match status" value="1"/>
</dbReference>
<accession>A0ABP0LCD1</accession>
<comment type="caution">
    <text evidence="3">The sequence shown here is derived from an EMBL/GenBank/DDBJ whole genome shotgun (WGS) entry which is preliminary data.</text>
</comment>
<dbReference type="Proteomes" id="UP001642464">
    <property type="component" value="Unassembled WGS sequence"/>
</dbReference>
<dbReference type="InterPro" id="IPR041667">
    <property type="entry name" value="Cupin_8"/>
</dbReference>
<gene>
    <name evidence="3" type="ORF">SCF082_LOCUS21880</name>
</gene>
<organism evidence="3 4">
    <name type="scientific">Durusdinium trenchii</name>
    <dbReference type="NCBI Taxonomy" id="1381693"/>
    <lineage>
        <taxon>Eukaryota</taxon>
        <taxon>Sar</taxon>
        <taxon>Alveolata</taxon>
        <taxon>Dinophyceae</taxon>
        <taxon>Suessiales</taxon>
        <taxon>Symbiodiniaceae</taxon>
        <taxon>Durusdinium</taxon>
    </lineage>
</organism>
<keyword evidence="1" id="KW-1133">Transmembrane helix</keyword>
<feature type="domain" description="JmjC" evidence="2">
    <location>
        <begin position="175"/>
        <end position="347"/>
    </location>
</feature>
<feature type="transmembrane region" description="Helical" evidence="1">
    <location>
        <begin position="6"/>
        <end position="28"/>
    </location>
</feature>